<evidence type="ECO:0000256" key="1">
    <source>
        <dbReference type="ARBA" id="ARBA00023125"/>
    </source>
</evidence>
<proteinExistence type="predicted"/>
<feature type="DNA-binding region" description="H-T-H motif" evidence="2">
    <location>
        <begin position="39"/>
        <end position="58"/>
    </location>
</feature>
<dbReference type="PRINTS" id="PR00455">
    <property type="entry name" value="HTHTETR"/>
</dbReference>
<dbReference type="EMBL" id="JAFVMF010000028">
    <property type="protein sequence ID" value="MBO1361701.1"/>
    <property type="molecule type" value="Genomic_DNA"/>
</dbReference>
<feature type="domain" description="HTH tetR-type" evidence="3">
    <location>
        <begin position="16"/>
        <end position="76"/>
    </location>
</feature>
<keyword evidence="1 2" id="KW-0238">DNA-binding</keyword>
<dbReference type="PANTHER" id="PTHR30055">
    <property type="entry name" value="HTH-TYPE TRANSCRIPTIONAL REGULATOR RUTR"/>
    <property type="match status" value="1"/>
</dbReference>
<evidence type="ECO:0000313" key="4">
    <source>
        <dbReference type="EMBL" id="MBO1361701.1"/>
    </source>
</evidence>
<dbReference type="InterPro" id="IPR050109">
    <property type="entry name" value="HTH-type_TetR-like_transc_reg"/>
</dbReference>
<dbReference type="Gene3D" id="1.10.10.60">
    <property type="entry name" value="Homeodomain-like"/>
    <property type="match status" value="1"/>
</dbReference>
<name>A0ABS3M0L7_9PROT</name>
<dbReference type="RefSeq" id="WP_207883660.1">
    <property type="nucleotide sequence ID" value="NZ_JAFVMF010000028.1"/>
</dbReference>
<organism evidence="4 5">
    <name type="scientific">Acetobacter sacchari</name>
    <dbReference type="NCBI Taxonomy" id="2661687"/>
    <lineage>
        <taxon>Bacteria</taxon>
        <taxon>Pseudomonadati</taxon>
        <taxon>Pseudomonadota</taxon>
        <taxon>Alphaproteobacteria</taxon>
        <taxon>Acetobacterales</taxon>
        <taxon>Acetobacteraceae</taxon>
        <taxon>Acetobacter</taxon>
    </lineage>
</organism>
<sequence length="211" mass="23748">MTEANKRRRSQAERREEAEKRLIDTAIELMASRGYDGFTLAEVGEAAGYSRGLPAHYFGKKDDLLVAVVEFLIEDYNRHFEKESRALGGMLRIETLVRSYTRAKGRSVRALSMLIGEAIVRPVLRRTITRLNAKGLERIESIIRDGITDNTIRPDVDVKRQAAIIYSFLRGQTNFALCDTAFDAEGVAEEFILLIRDNLSLRPKLGGSKNG</sequence>
<dbReference type="PANTHER" id="PTHR30055:SF226">
    <property type="entry name" value="HTH-TYPE TRANSCRIPTIONAL REGULATOR PKSA"/>
    <property type="match status" value="1"/>
</dbReference>
<dbReference type="Pfam" id="PF00440">
    <property type="entry name" value="TetR_N"/>
    <property type="match status" value="1"/>
</dbReference>
<protein>
    <submittedName>
        <fullName evidence="4">TetR/AcrR family transcriptional regulator</fullName>
    </submittedName>
</protein>
<evidence type="ECO:0000256" key="2">
    <source>
        <dbReference type="PROSITE-ProRule" id="PRU00335"/>
    </source>
</evidence>
<dbReference type="SUPFAM" id="SSF46689">
    <property type="entry name" value="Homeodomain-like"/>
    <property type="match status" value="1"/>
</dbReference>
<dbReference type="Gene3D" id="1.10.357.10">
    <property type="entry name" value="Tetracycline Repressor, domain 2"/>
    <property type="match status" value="1"/>
</dbReference>
<evidence type="ECO:0000313" key="5">
    <source>
        <dbReference type="Proteomes" id="UP000664771"/>
    </source>
</evidence>
<accession>A0ABS3M0L7</accession>
<gene>
    <name evidence="4" type="ORF">J2D73_18110</name>
</gene>
<dbReference type="InterPro" id="IPR036271">
    <property type="entry name" value="Tet_transcr_reg_TetR-rel_C_sf"/>
</dbReference>
<dbReference type="InterPro" id="IPR001647">
    <property type="entry name" value="HTH_TetR"/>
</dbReference>
<dbReference type="SUPFAM" id="SSF48498">
    <property type="entry name" value="Tetracyclin repressor-like, C-terminal domain"/>
    <property type="match status" value="1"/>
</dbReference>
<dbReference type="InterPro" id="IPR009057">
    <property type="entry name" value="Homeodomain-like_sf"/>
</dbReference>
<reference evidence="4 5" key="1">
    <citation type="submission" date="2021-03" db="EMBL/GenBank/DDBJ databases">
        <title>The complete genome sequence of Acetobacter sacchari TBRC 11175.</title>
        <authorList>
            <person name="Charoenyingcharoen P."/>
            <person name="Yukphan P."/>
        </authorList>
    </citation>
    <scope>NUCLEOTIDE SEQUENCE [LARGE SCALE GENOMIC DNA]</scope>
    <source>
        <strain evidence="4 5">TBRC 11175</strain>
    </source>
</reference>
<comment type="caution">
    <text evidence="4">The sequence shown here is derived from an EMBL/GenBank/DDBJ whole genome shotgun (WGS) entry which is preliminary data.</text>
</comment>
<evidence type="ECO:0000259" key="3">
    <source>
        <dbReference type="PROSITE" id="PS50977"/>
    </source>
</evidence>
<keyword evidence="5" id="KW-1185">Reference proteome</keyword>
<dbReference type="PROSITE" id="PS50977">
    <property type="entry name" value="HTH_TETR_2"/>
    <property type="match status" value="1"/>
</dbReference>
<dbReference type="Proteomes" id="UP000664771">
    <property type="component" value="Unassembled WGS sequence"/>
</dbReference>